<dbReference type="GO" id="GO:0016787">
    <property type="term" value="F:hydrolase activity"/>
    <property type="evidence" value="ECO:0007669"/>
    <property type="project" value="UniProtKB-KW"/>
</dbReference>
<dbReference type="SMART" id="SM00450">
    <property type="entry name" value="RHOD"/>
    <property type="match status" value="1"/>
</dbReference>
<dbReference type="AlphaFoldDB" id="A0A0D8FXE0"/>
<dbReference type="CDD" id="cd07724">
    <property type="entry name" value="POD-like_MBL-fold"/>
    <property type="match status" value="1"/>
</dbReference>
<accession>A0A0D8FXE0</accession>
<dbReference type="EC" id="3.-.-.-" evidence="3"/>
<reference evidence="3 4" key="1">
    <citation type="submission" date="2015-01" db="EMBL/GenBank/DDBJ databases">
        <title>Draft genome of the acidophilic iron oxidizer Ferrimicrobium acidiphilum strain T23.</title>
        <authorList>
            <person name="Poehlein A."/>
            <person name="Eisen S."/>
            <person name="Schloemann M."/>
            <person name="Johnson B.D."/>
            <person name="Daniel R."/>
            <person name="Muehling M."/>
        </authorList>
    </citation>
    <scope>NUCLEOTIDE SEQUENCE [LARGE SCALE GENOMIC DNA]</scope>
    <source>
        <strain evidence="3 4">T23</strain>
    </source>
</reference>
<dbReference type="Gene3D" id="3.40.250.10">
    <property type="entry name" value="Rhodanese-like domain"/>
    <property type="match status" value="2"/>
</dbReference>
<keyword evidence="1" id="KW-0479">Metal-binding</keyword>
<dbReference type="SUPFAM" id="SSF56281">
    <property type="entry name" value="Metallo-hydrolase/oxidoreductase"/>
    <property type="match status" value="1"/>
</dbReference>
<dbReference type="SMART" id="SM00849">
    <property type="entry name" value="Lactamase_B"/>
    <property type="match status" value="1"/>
</dbReference>
<dbReference type="GO" id="GO:0006749">
    <property type="term" value="P:glutathione metabolic process"/>
    <property type="evidence" value="ECO:0007669"/>
    <property type="project" value="InterPro"/>
</dbReference>
<keyword evidence="4" id="KW-1185">Reference proteome</keyword>
<gene>
    <name evidence="3" type="ORF">FEAC_03050</name>
</gene>
<dbReference type="InterPro" id="IPR001763">
    <property type="entry name" value="Rhodanese-like_dom"/>
</dbReference>
<dbReference type="PANTHER" id="PTHR43084">
    <property type="entry name" value="PERSULFIDE DIOXYGENASE ETHE1"/>
    <property type="match status" value="1"/>
</dbReference>
<dbReference type="InterPro" id="IPR051682">
    <property type="entry name" value="Mito_Persulfide_Diox"/>
</dbReference>
<organism evidence="3 4">
    <name type="scientific">Ferrimicrobium acidiphilum DSM 19497</name>
    <dbReference type="NCBI Taxonomy" id="1121877"/>
    <lineage>
        <taxon>Bacteria</taxon>
        <taxon>Bacillati</taxon>
        <taxon>Actinomycetota</taxon>
        <taxon>Acidimicrobiia</taxon>
        <taxon>Acidimicrobiales</taxon>
        <taxon>Acidimicrobiaceae</taxon>
        <taxon>Ferrimicrobium</taxon>
    </lineage>
</organism>
<dbReference type="RefSeq" id="WP_035388353.1">
    <property type="nucleotide sequence ID" value="NZ_JQKF01000002.1"/>
</dbReference>
<dbReference type="GO" id="GO:0046872">
    <property type="term" value="F:metal ion binding"/>
    <property type="evidence" value="ECO:0007669"/>
    <property type="project" value="UniProtKB-KW"/>
</dbReference>
<evidence type="ECO:0000256" key="1">
    <source>
        <dbReference type="ARBA" id="ARBA00022723"/>
    </source>
</evidence>
<protein>
    <submittedName>
        <fullName evidence="3">Putative metallo-hydrolase</fullName>
        <ecNumber evidence="3">3.-.-.-</ecNumber>
    </submittedName>
</protein>
<dbReference type="InterPro" id="IPR036873">
    <property type="entry name" value="Rhodanese-like_dom_sf"/>
</dbReference>
<feature type="domain" description="Rhodanese" evidence="2">
    <location>
        <begin position="364"/>
        <end position="438"/>
    </location>
</feature>
<dbReference type="Pfam" id="PF00581">
    <property type="entry name" value="Rhodanese"/>
    <property type="match status" value="1"/>
</dbReference>
<dbReference type="GO" id="GO:0070813">
    <property type="term" value="P:hydrogen sulfide metabolic process"/>
    <property type="evidence" value="ECO:0007669"/>
    <property type="project" value="TreeGrafter"/>
</dbReference>
<dbReference type="Proteomes" id="UP000032336">
    <property type="component" value="Unassembled WGS sequence"/>
</dbReference>
<dbReference type="STRING" id="1121877.FEAC_03050"/>
<dbReference type="eggNOG" id="COG0607">
    <property type="taxonomic scope" value="Bacteria"/>
</dbReference>
<evidence type="ECO:0000313" key="3">
    <source>
        <dbReference type="EMBL" id="KJE77933.1"/>
    </source>
</evidence>
<dbReference type="PANTHER" id="PTHR43084:SF1">
    <property type="entry name" value="PERSULFIDE DIOXYGENASE ETHE1, MITOCHONDRIAL"/>
    <property type="match status" value="1"/>
</dbReference>
<dbReference type="SUPFAM" id="SSF52821">
    <property type="entry name" value="Rhodanese/Cell cycle control phosphatase"/>
    <property type="match status" value="2"/>
</dbReference>
<name>A0A0D8FXE0_9ACTN</name>
<evidence type="ECO:0000313" key="4">
    <source>
        <dbReference type="Proteomes" id="UP000032336"/>
    </source>
</evidence>
<comment type="caution">
    <text evidence="3">The sequence shown here is derived from an EMBL/GenBank/DDBJ whole genome shotgun (WGS) entry which is preliminary data.</text>
</comment>
<dbReference type="GeneID" id="78371650"/>
<dbReference type="GO" id="GO:0050313">
    <property type="term" value="F:sulfur dioxygenase activity"/>
    <property type="evidence" value="ECO:0007669"/>
    <property type="project" value="InterPro"/>
</dbReference>
<dbReference type="InterPro" id="IPR001279">
    <property type="entry name" value="Metallo-B-lactamas"/>
</dbReference>
<dbReference type="PATRIC" id="fig|1121877.4.peg.334"/>
<dbReference type="eggNOG" id="COG0491">
    <property type="taxonomic scope" value="Bacteria"/>
</dbReference>
<keyword evidence="3" id="KW-0378">Hydrolase</keyword>
<dbReference type="EMBL" id="JXUW01000002">
    <property type="protein sequence ID" value="KJE77933.1"/>
    <property type="molecule type" value="Genomic_DNA"/>
</dbReference>
<dbReference type="InterPro" id="IPR044528">
    <property type="entry name" value="POD-like_MBL-fold"/>
</dbReference>
<sequence length="446" mass="48154">MDIVVVATPELGDRSYVVAEGTVAFVVDPQRDIDRIIQICAEHGLIVAAVGDTHIHNDYVSGGLALSSELGVPYLVHADDQVAFERVAVRDGDVFEFGPLNVEVLHTPGHTPNHISFRVTSVSDPTGVVMSGGSMLYGSVGRTDLISEEMTEPLSRAQYRSAHRIADSLPSETELMPTHGFGSFCSAVSVQEVSDGTVGGERRVNIVFKYPDEDEFVAMLMASYDPYPAYYRHMGPANRAGASALRPMAPRRLSGPEAAELCGAGAIAIDIRSRHEHYASHPRGSYLMEYGSSFSTYLGWMFPSDSAFILVTDSSSDPVAAVRSLGFIGIEEIVGQVEAAELSLVLGEGSITAIDFAEYFDHLRTTPHQLLDVRNPSEHRQNRLPGAIQIPIYEVANRIDELDPSIPVVVHCAAGFRASAAGSLLTQRGFNVVVINDDLANGLARL</sequence>
<evidence type="ECO:0000259" key="2">
    <source>
        <dbReference type="PROSITE" id="PS50206"/>
    </source>
</evidence>
<proteinExistence type="predicted"/>
<dbReference type="Gene3D" id="3.60.15.10">
    <property type="entry name" value="Ribonuclease Z/Hydroxyacylglutathione hydrolase-like"/>
    <property type="match status" value="1"/>
</dbReference>
<dbReference type="PROSITE" id="PS50206">
    <property type="entry name" value="RHODANESE_3"/>
    <property type="match status" value="1"/>
</dbReference>
<dbReference type="InterPro" id="IPR036866">
    <property type="entry name" value="RibonucZ/Hydroxyglut_hydro"/>
</dbReference>
<dbReference type="OrthoDB" id="3196337at2"/>